<dbReference type="Gene3D" id="3.30.565.10">
    <property type="entry name" value="Histidine kinase-like ATPase, C-terminal domain"/>
    <property type="match status" value="1"/>
</dbReference>
<evidence type="ECO:0000256" key="1">
    <source>
        <dbReference type="ARBA" id="ARBA00022527"/>
    </source>
</evidence>
<dbReference type="CDD" id="cd16936">
    <property type="entry name" value="HATPase_RsbW-like"/>
    <property type="match status" value="1"/>
</dbReference>
<dbReference type="Proteomes" id="UP000238083">
    <property type="component" value="Unassembled WGS sequence"/>
</dbReference>
<dbReference type="InterPro" id="IPR036890">
    <property type="entry name" value="HATPase_C_sf"/>
</dbReference>
<protein>
    <recommendedName>
        <fullName evidence="3">Histidine kinase/HSP90-like ATPase domain-containing protein</fullName>
    </recommendedName>
</protein>
<sequence length="385" mass="40208">MGDGTDAAQPPSAATVEVRLLGLPLQHRARLSDHVEGLLRELALVRVGQEQSSWESLPARLLQLAVELDTTYAPYRAQRGAVMDEALAAGQEFFDAVYQAPAASVGWVRHLGEVLEEADGFCRDGVHLLTPPASPELVAFRRWLFGEIVQQLSGKAPSPWPGSHGRAQRTGAAGEPGRAARATATELTGVLGSSSTPAAGVGGGGRVVGEPLVMESMASAVSRARRYVRQALTELGAPELEESAELAVSELVTNAMLHARTAFTVTVRALEAGGVRVEVADTSPLPVVVRRHGLSAATGRGLQLVAAVSAAWGIEAFPASAGTGKCVWFEPRADPGDEQDLTQRWAEDLAGLLQPSGPDPGHSRVSAAGSAPTRPTAPAPTSRTS</sequence>
<dbReference type="InterPro" id="IPR050267">
    <property type="entry name" value="Anti-sigma-factor_SerPK"/>
</dbReference>
<keyword evidence="5" id="KW-1185">Reference proteome</keyword>
<proteinExistence type="predicted"/>
<evidence type="ECO:0000313" key="4">
    <source>
        <dbReference type="EMBL" id="PRY10764.1"/>
    </source>
</evidence>
<gene>
    <name evidence="4" type="ORF">CLV37_11528</name>
</gene>
<feature type="region of interest" description="Disordered" evidence="2">
    <location>
        <begin position="351"/>
        <end position="385"/>
    </location>
</feature>
<dbReference type="OrthoDB" id="3852691at2"/>
<evidence type="ECO:0000256" key="2">
    <source>
        <dbReference type="SAM" id="MobiDB-lite"/>
    </source>
</evidence>
<dbReference type="PANTHER" id="PTHR35526:SF3">
    <property type="entry name" value="ANTI-SIGMA-F FACTOR RSBW"/>
    <property type="match status" value="1"/>
</dbReference>
<dbReference type="AlphaFoldDB" id="A0A2T0QXT8"/>
<name>A0A2T0QXT8_9ACTN</name>
<dbReference type="InterPro" id="IPR003594">
    <property type="entry name" value="HATPase_dom"/>
</dbReference>
<reference evidence="4 5" key="1">
    <citation type="submission" date="2018-03" db="EMBL/GenBank/DDBJ databases">
        <title>Genomic Encyclopedia of Archaeal and Bacterial Type Strains, Phase II (KMG-II): from individual species to whole genera.</title>
        <authorList>
            <person name="Goeker M."/>
        </authorList>
    </citation>
    <scope>NUCLEOTIDE SEQUENCE [LARGE SCALE GENOMIC DNA]</scope>
    <source>
        <strain evidence="4 5">DSM 19711</strain>
    </source>
</reference>
<keyword evidence="1" id="KW-0808">Transferase</keyword>
<dbReference type="EMBL" id="PVZF01000015">
    <property type="protein sequence ID" value="PRY10764.1"/>
    <property type="molecule type" value="Genomic_DNA"/>
</dbReference>
<feature type="compositionally biased region" description="Low complexity" evidence="2">
    <location>
        <begin position="366"/>
        <end position="385"/>
    </location>
</feature>
<feature type="domain" description="Histidine kinase/HSP90-like ATPase" evidence="3">
    <location>
        <begin position="218"/>
        <end position="312"/>
    </location>
</feature>
<dbReference type="RefSeq" id="WP_106214942.1">
    <property type="nucleotide sequence ID" value="NZ_PVZF01000015.1"/>
</dbReference>
<organism evidence="4 5">
    <name type="scientific">Kineococcus rhizosphaerae</name>
    <dbReference type="NCBI Taxonomy" id="559628"/>
    <lineage>
        <taxon>Bacteria</taxon>
        <taxon>Bacillati</taxon>
        <taxon>Actinomycetota</taxon>
        <taxon>Actinomycetes</taxon>
        <taxon>Kineosporiales</taxon>
        <taxon>Kineosporiaceae</taxon>
        <taxon>Kineococcus</taxon>
    </lineage>
</organism>
<keyword evidence="1" id="KW-0723">Serine/threonine-protein kinase</keyword>
<evidence type="ECO:0000313" key="5">
    <source>
        <dbReference type="Proteomes" id="UP000238083"/>
    </source>
</evidence>
<dbReference type="SUPFAM" id="SSF55874">
    <property type="entry name" value="ATPase domain of HSP90 chaperone/DNA topoisomerase II/histidine kinase"/>
    <property type="match status" value="1"/>
</dbReference>
<evidence type="ECO:0000259" key="3">
    <source>
        <dbReference type="Pfam" id="PF13581"/>
    </source>
</evidence>
<feature type="region of interest" description="Disordered" evidence="2">
    <location>
        <begin position="154"/>
        <end position="180"/>
    </location>
</feature>
<keyword evidence="1" id="KW-0418">Kinase</keyword>
<feature type="compositionally biased region" description="Low complexity" evidence="2">
    <location>
        <begin position="169"/>
        <end position="180"/>
    </location>
</feature>
<accession>A0A2T0QXT8</accession>
<dbReference type="GO" id="GO:0004674">
    <property type="term" value="F:protein serine/threonine kinase activity"/>
    <property type="evidence" value="ECO:0007669"/>
    <property type="project" value="UniProtKB-KW"/>
</dbReference>
<dbReference type="PANTHER" id="PTHR35526">
    <property type="entry name" value="ANTI-SIGMA-F FACTOR RSBW-RELATED"/>
    <property type="match status" value="1"/>
</dbReference>
<comment type="caution">
    <text evidence="4">The sequence shown here is derived from an EMBL/GenBank/DDBJ whole genome shotgun (WGS) entry which is preliminary data.</text>
</comment>
<dbReference type="Pfam" id="PF13581">
    <property type="entry name" value="HATPase_c_2"/>
    <property type="match status" value="1"/>
</dbReference>